<reference evidence="3" key="1">
    <citation type="submission" date="2021-03" db="EMBL/GenBank/DDBJ databases">
        <title>Alkalibacter marinus sp. nov., isolated from tidal flat sediment.</title>
        <authorList>
            <person name="Namirimu T."/>
            <person name="Yang J.-A."/>
            <person name="Yang S.-H."/>
            <person name="Kim Y.-J."/>
            <person name="Kwon K.K."/>
        </authorList>
    </citation>
    <scope>NUCLEOTIDE SEQUENCE</scope>
    <source>
        <strain evidence="3">ES005</strain>
    </source>
</reference>
<protein>
    <submittedName>
        <fullName evidence="3">Sulfurtransferase-like selenium metabolism protein YedF</fullName>
    </submittedName>
</protein>
<dbReference type="PANTHER" id="PTHR33279:SF6">
    <property type="entry name" value="SULFUR CARRIER PROTEIN YEDF-RELATED"/>
    <property type="match status" value="1"/>
</dbReference>
<dbReference type="CDD" id="cd00291">
    <property type="entry name" value="SirA_YedF_YeeD"/>
    <property type="match status" value="1"/>
</dbReference>
<evidence type="ECO:0000313" key="4">
    <source>
        <dbReference type="Proteomes" id="UP000663499"/>
    </source>
</evidence>
<dbReference type="SUPFAM" id="SSF64307">
    <property type="entry name" value="SirA-like"/>
    <property type="match status" value="1"/>
</dbReference>
<dbReference type="RefSeq" id="WP_207300433.1">
    <property type="nucleotide sequence ID" value="NZ_CP071444.1"/>
</dbReference>
<dbReference type="PANTHER" id="PTHR33279">
    <property type="entry name" value="SULFUR CARRIER PROTEIN YEDF-RELATED"/>
    <property type="match status" value="1"/>
</dbReference>
<dbReference type="InterPro" id="IPR001455">
    <property type="entry name" value="TusA-like"/>
</dbReference>
<dbReference type="EMBL" id="CP071444">
    <property type="protein sequence ID" value="QSX09094.1"/>
    <property type="molecule type" value="Genomic_DNA"/>
</dbReference>
<dbReference type="KEGG" id="alka:J0B03_03225"/>
<dbReference type="AlphaFoldDB" id="A0A975AHY4"/>
<name>A0A975AHY4_9FIRM</name>
<feature type="domain" description="UPF0033" evidence="2">
    <location>
        <begin position="6"/>
        <end position="30"/>
    </location>
</feature>
<dbReference type="Gene3D" id="3.30.110.40">
    <property type="entry name" value="TusA-like domain"/>
    <property type="match status" value="1"/>
</dbReference>
<comment type="similarity">
    <text evidence="1">Belongs to the sulfur carrier protein TusA family.</text>
</comment>
<dbReference type="PROSITE" id="PS01148">
    <property type="entry name" value="UPF0033"/>
    <property type="match status" value="1"/>
</dbReference>
<dbReference type="InterPro" id="IPR027396">
    <property type="entry name" value="DsrEFH-like"/>
</dbReference>
<gene>
    <name evidence="3" type="primary">yedF</name>
    <name evidence="3" type="ORF">J0B03_03225</name>
</gene>
<dbReference type="NCBIfam" id="TIGR03527">
    <property type="entry name" value="selenium_YedF"/>
    <property type="match status" value="1"/>
</dbReference>
<dbReference type="InterPro" id="IPR036868">
    <property type="entry name" value="TusA-like_sf"/>
</dbReference>
<keyword evidence="4" id="KW-1185">Reference proteome</keyword>
<sequence length="201" mass="21880">MTKRILDEKGKACPQPVIEAKNMLADMEAGEELEVVVDNSIAVENIVKMATQMHLQHTWTDIDSDEYRIVITQKKQEVLSVENNSAGHEGGSWVVAISSDTMGTGDDVLGRVLMKGFIYAVTELDPLPETILFYNGGARLTAEGSESLEDLMDLEDQGVEILTCGTCIDFLGLDKTPKIGGVSNMYTIAEIMGKAAKVVRP</sequence>
<dbReference type="SUPFAM" id="SSF75169">
    <property type="entry name" value="DsrEFH-like"/>
    <property type="match status" value="1"/>
</dbReference>
<proteinExistence type="inferred from homology"/>
<accession>A0A975AHY4</accession>
<evidence type="ECO:0000256" key="1">
    <source>
        <dbReference type="ARBA" id="ARBA00008984"/>
    </source>
</evidence>
<dbReference type="InterPro" id="IPR019870">
    <property type="entry name" value="Se_metab_YedF"/>
</dbReference>
<evidence type="ECO:0000313" key="3">
    <source>
        <dbReference type="EMBL" id="QSX09094.1"/>
    </source>
</evidence>
<dbReference type="Proteomes" id="UP000663499">
    <property type="component" value="Chromosome"/>
</dbReference>
<dbReference type="Pfam" id="PF01206">
    <property type="entry name" value="TusA"/>
    <property type="match status" value="1"/>
</dbReference>
<evidence type="ECO:0000259" key="2">
    <source>
        <dbReference type="PROSITE" id="PS01148"/>
    </source>
</evidence>
<organism evidence="3 4">
    <name type="scientific">Alkalibacter rhizosphaerae</name>
    <dbReference type="NCBI Taxonomy" id="2815577"/>
    <lineage>
        <taxon>Bacteria</taxon>
        <taxon>Bacillati</taxon>
        <taxon>Bacillota</taxon>
        <taxon>Clostridia</taxon>
        <taxon>Eubacteriales</taxon>
        <taxon>Eubacteriaceae</taxon>
        <taxon>Alkalibacter</taxon>
    </lineage>
</organism>